<dbReference type="RefSeq" id="WP_034630621.1">
    <property type="nucleotide sequence ID" value="NZ_JRJU01000019.1"/>
</dbReference>
<dbReference type="OrthoDB" id="142218at2"/>
<evidence type="ECO:0000313" key="5">
    <source>
        <dbReference type="EMBL" id="KHF39463.1"/>
    </source>
</evidence>
<sequence>MGSTLNKLLKVGGLRHCKVVSGHSGLSRTISYVTVMEVPDIINWLKGNELLLSSLYPIKDNLNAQAELIDRLHEVGTGALAIKANRFIGSVPEIMIKKSEQYGLPIIVIPEEVSYLDILTPAMNTIFNEKVILQEDLDQASSLLSEITLSENGISQFLETLSTLIKNKVFLESLVPYIEVPIKKSLFEPLTNQQIIELELVGRAVRMPRVIEGELVESCIVSPILLEGKLFGCITSFGFNEYIEIELAILEKASKLLSLDFLRKKVRYEIEQQYRNDFFRDLFFNQFVNKQDLVEKGKIYGFKENDEYVCISVSGQSIKNGELFTENMLRIESGLERIDNEVIIGSVRHSLYILFPVKTRSKQELMQVIKEISKEIKLILRVDVYLGIGRTYQGVDGLRKSFREAEQAVTFGPVFWKDQLIFYFNQIGLYGLIALVEGREELMQFFNETIGELVSNEKPGELDLIETIEQYFKCNESLTATANHLFIHVNTLKYRLQKIKLITGLSLQNTEEKIMLNMGLKIHHFLNSDYRFR</sequence>
<dbReference type="Proteomes" id="UP000030832">
    <property type="component" value="Unassembled WGS sequence"/>
</dbReference>
<dbReference type="AlphaFoldDB" id="A0A0B0IA98"/>
<evidence type="ECO:0000313" key="6">
    <source>
        <dbReference type="Proteomes" id="UP000030832"/>
    </source>
</evidence>
<protein>
    <recommendedName>
        <fullName evidence="7">PucR family transcriptional regulator</fullName>
    </recommendedName>
</protein>
<dbReference type="STRING" id="333138.LQ50_15525"/>
<dbReference type="Pfam" id="PF07905">
    <property type="entry name" value="PucR"/>
    <property type="match status" value="1"/>
</dbReference>
<dbReference type="eggNOG" id="COG3835">
    <property type="taxonomic scope" value="Bacteria"/>
</dbReference>
<accession>A0A0B0IA98</accession>
<name>A0A0B0IA98_9BACI</name>
<dbReference type="InterPro" id="IPR012914">
    <property type="entry name" value="PucR_dom"/>
</dbReference>
<keyword evidence="6" id="KW-1185">Reference proteome</keyword>
<dbReference type="InterPro" id="IPR041522">
    <property type="entry name" value="CdaR_GGDEF"/>
</dbReference>
<dbReference type="Pfam" id="PF17853">
    <property type="entry name" value="GGDEF_2"/>
    <property type="match status" value="1"/>
</dbReference>
<evidence type="ECO:0000259" key="4">
    <source>
        <dbReference type="Pfam" id="PF17853"/>
    </source>
</evidence>
<proteinExistence type="inferred from homology"/>
<feature type="domain" description="Purine catabolism PurC-like" evidence="2">
    <location>
        <begin position="8"/>
        <end position="126"/>
    </location>
</feature>
<feature type="domain" description="PucR C-terminal helix-turn-helix" evidence="3">
    <location>
        <begin position="464"/>
        <end position="522"/>
    </location>
</feature>
<dbReference type="EMBL" id="JRJU01000019">
    <property type="protein sequence ID" value="KHF39463.1"/>
    <property type="molecule type" value="Genomic_DNA"/>
</dbReference>
<gene>
    <name evidence="5" type="ORF">LQ50_15525</name>
</gene>
<dbReference type="PANTHER" id="PTHR33744:SF1">
    <property type="entry name" value="DNA-BINDING TRANSCRIPTIONAL ACTIVATOR ADER"/>
    <property type="match status" value="1"/>
</dbReference>
<evidence type="ECO:0000259" key="2">
    <source>
        <dbReference type="Pfam" id="PF07905"/>
    </source>
</evidence>
<dbReference type="Gene3D" id="1.10.10.2840">
    <property type="entry name" value="PucR C-terminal helix-turn-helix domain"/>
    <property type="match status" value="1"/>
</dbReference>
<feature type="domain" description="CdaR GGDEF-like" evidence="4">
    <location>
        <begin position="291"/>
        <end position="409"/>
    </location>
</feature>
<comment type="caution">
    <text evidence="5">The sequence shown here is derived from an EMBL/GenBank/DDBJ whole genome shotgun (WGS) entry which is preliminary data.</text>
</comment>
<dbReference type="InterPro" id="IPR051448">
    <property type="entry name" value="CdaR-like_regulators"/>
</dbReference>
<organism evidence="5 6">
    <name type="scientific">Halalkalibacter okhensis</name>
    <dbReference type="NCBI Taxonomy" id="333138"/>
    <lineage>
        <taxon>Bacteria</taxon>
        <taxon>Bacillati</taxon>
        <taxon>Bacillota</taxon>
        <taxon>Bacilli</taxon>
        <taxon>Bacillales</taxon>
        <taxon>Bacillaceae</taxon>
        <taxon>Halalkalibacter</taxon>
    </lineage>
</organism>
<reference evidence="5 6" key="1">
    <citation type="submission" date="2014-09" db="EMBL/GenBank/DDBJ databases">
        <title>Genome sequencing and annotation of Bacillus Okhensis strain Kh10-101T.</title>
        <authorList>
            <person name="Prakash J.S."/>
        </authorList>
    </citation>
    <scope>NUCLEOTIDE SEQUENCE [LARGE SCALE GENOMIC DNA]</scope>
    <source>
        <strain evidence="6">Kh10-101T</strain>
    </source>
</reference>
<dbReference type="InterPro" id="IPR025736">
    <property type="entry name" value="PucR_C-HTH_dom"/>
</dbReference>
<comment type="similarity">
    <text evidence="1">Belongs to the CdaR family.</text>
</comment>
<dbReference type="Pfam" id="PF13556">
    <property type="entry name" value="HTH_30"/>
    <property type="match status" value="1"/>
</dbReference>
<evidence type="ECO:0000256" key="1">
    <source>
        <dbReference type="ARBA" id="ARBA00006754"/>
    </source>
</evidence>
<evidence type="ECO:0000259" key="3">
    <source>
        <dbReference type="Pfam" id="PF13556"/>
    </source>
</evidence>
<dbReference type="InterPro" id="IPR042070">
    <property type="entry name" value="PucR_C-HTH_sf"/>
</dbReference>
<evidence type="ECO:0008006" key="7">
    <source>
        <dbReference type="Google" id="ProtNLM"/>
    </source>
</evidence>
<dbReference type="PANTHER" id="PTHR33744">
    <property type="entry name" value="CARBOHYDRATE DIACID REGULATOR"/>
    <property type="match status" value="1"/>
</dbReference>